<accession>A0A354YWC4</accession>
<name>A0A354YWC4_9FIRM</name>
<evidence type="ECO:0000256" key="1">
    <source>
        <dbReference type="ARBA" id="ARBA00009632"/>
    </source>
</evidence>
<dbReference type="Pfam" id="PF02550">
    <property type="entry name" value="AcetylCoA_hydro"/>
    <property type="match status" value="1"/>
</dbReference>
<proteinExistence type="inferred from homology"/>
<dbReference type="STRING" id="378794.GCA_001570625_01483"/>
<evidence type="ECO:0000256" key="2">
    <source>
        <dbReference type="ARBA" id="ARBA00022679"/>
    </source>
</evidence>
<dbReference type="InterPro" id="IPR003702">
    <property type="entry name" value="ActCoA_hydro_N"/>
</dbReference>
<dbReference type="Gene3D" id="3.40.1080.10">
    <property type="entry name" value="Glutaconate Coenzyme A-transferase"/>
    <property type="match status" value="1"/>
</dbReference>
<protein>
    <submittedName>
        <fullName evidence="5">Butyryl-CoA:acetate CoA-transferase</fullName>
    </submittedName>
</protein>
<dbReference type="InterPro" id="IPR038460">
    <property type="entry name" value="AcetylCoA_hyd_C_sf"/>
</dbReference>
<dbReference type="PANTHER" id="PTHR21432">
    <property type="entry name" value="ACETYL-COA HYDROLASE-RELATED"/>
    <property type="match status" value="1"/>
</dbReference>
<reference evidence="5 6" key="1">
    <citation type="journal article" date="2018" name="Nat. Biotechnol.">
        <title>A standardized bacterial taxonomy based on genome phylogeny substantially revises the tree of life.</title>
        <authorList>
            <person name="Parks D.H."/>
            <person name="Chuvochina M."/>
            <person name="Waite D.W."/>
            <person name="Rinke C."/>
            <person name="Skarshewski A."/>
            <person name="Chaumeil P.A."/>
            <person name="Hugenholtz P."/>
        </authorList>
    </citation>
    <scope>NUCLEOTIDE SEQUENCE [LARGE SCALE GENOMIC DNA]</scope>
    <source>
        <strain evidence="5">UBA10948</strain>
    </source>
</reference>
<comment type="caution">
    <text evidence="5">The sequence shown here is derived from an EMBL/GenBank/DDBJ whole genome shotgun (WGS) entry which is preliminary data.</text>
</comment>
<feature type="non-terminal residue" evidence="5">
    <location>
        <position position="1"/>
    </location>
</feature>
<dbReference type="Proteomes" id="UP000263273">
    <property type="component" value="Unassembled WGS sequence"/>
</dbReference>
<dbReference type="Gene3D" id="3.40.1080.20">
    <property type="entry name" value="Acetyl-CoA hydrolase/transferase C-terminal domain"/>
    <property type="match status" value="1"/>
</dbReference>
<dbReference type="Pfam" id="PF13336">
    <property type="entry name" value="AcetylCoA_hyd_C"/>
    <property type="match status" value="1"/>
</dbReference>
<dbReference type="InterPro" id="IPR037171">
    <property type="entry name" value="NagB/RpiA_transferase-like"/>
</dbReference>
<evidence type="ECO:0000259" key="4">
    <source>
        <dbReference type="Pfam" id="PF13336"/>
    </source>
</evidence>
<evidence type="ECO:0000313" key="6">
    <source>
        <dbReference type="Proteomes" id="UP000263273"/>
    </source>
</evidence>
<dbReference type="AlphaFoldDB" id="A0A354YWC4"/>
<feature type="domain" description="Acetyl-CoA hydrolase/transferase N-terminal" evidence="3">
    <location>
        <begin position="5"/>
        <end position="113"/>
    </location>
</feature>
<dbReference type="GO" id="GO:0008775">
    <property type="term" value="F:acetate CoA-transferase activity"/>
    <property type="evidence" value="ECO:0007669"/>
    <property type="project" value="InterPro"/>
</dbReference>
<dbReference type="GO" id="GO:0006083">
    <property type="term" value="P:acetate metabolic process"/>
    <property type="evidence" value="ECO:0007669"/>
    <property type="project" value="InterPro"/>
</dbReference>
<evidence type="ECO:0000259" key="3">
    <source>
        <dbReference type="Pfam" id="PF02550"/>
    </source>
</evidence>
<dbReference type="EMBL" id="DNZF01000029">
    <property type="protein sequence ID" value="HBK52552.1"/>
    <property type="molecule type" value="Genomic_DNA"/>
</dbReference>
<sequence>FTWNSWHVAGHDRKFINKNLFYIPMKFHENPMMTRKDCVPTNVAVIQCTAMDKHGYFNFGGSSVNCCAMMETARVTILEVNEKMPRCLGGNQECLHISQVDYIIQSKNEPIATIGSAEPSPVEIAMAQHIIERLYDGNCIQLGIGGTPNAVGSMVAASDLKDLGVHTEMYVDAYLLMAKAGKITGARKSIDKYKQVYSFAMGSQELYDYIDDNPGLASYSVDYTNNPWVVAQIDDFVSINACIEVDLYGQVCAESVGTRHISGTGGQLDFVEGAYKSKNGQSFICLPSTIEIKGEVTSRIKPILTPGAIVTDPRTATHMMVTEFGIATLKGRSTWERAEELIKIAHPDFQDELVKEAQKMNIWRKSNKIG</sequence>
<keyword evidence="2 5" id="KW-0808">Transferase</keyword>
<dbReference type="PANTHER" id="PTHR21432:SF20">
    <property type="entry name" value="ACETYL-COA HYDROLASE"/>
    <property type="match status" value="1"/>
</dbReference>
<dbReference type="InterPro" id="IPR046433">
    <property type="entry name" value="ActCoA_hydro"/>
</dbReference>
<dbReference type="SUPFAM" id="SSF100950">
    <property type="entry name" value="NagB/RpiA/CoA transferase-like"/>
    <property type="match status" value="2"/>
</dbReference>
<gene>
    <name evidence="5" type="ORF">DDZ44_01255</name>
</gene>
<comment type="similarity">
    <text evidence="1">Belongs to the acetyl-CoA hydrolase/transferase family.</text>
</comment>
<organism evidence="5 6">
    <name type="scientific">Syntrophomonas wolfei</name>
    <dbReference type="NCBI Taxonomy" id="863"/>
    <lineage>
        <taxon>Bacteria</taxon>
        <taxon>Bacillati</taxon>
        <taxon>Bacillota</taxon>
        <taxon>Clostridia</taxon>
        <taxon>Eubacteriales</taxon>
        <taxon>Syntrophomonadaceae</taxon>
        <taxon>Syntrophomonas</taxon>
    </lineage>
</organism>
<evidence type="ECO:0000313" key="5">
    <source>
        <dbReference type="EMBL" id="HBK52552.1"/>
    </source>
</evidence>
<dbReference type="Gene3D" id="3.30.750.70">
    <property type="entry name" value="4-hydroxybutyrate coenzyme like domains"/>
    <property type="match status" value="1"/>
</dbReference>
<dbReference type="InterPro" id="IPR026888">
    <property type="entry name" value="AcetylCoA_hyd_C"/>
</dbReference>
<feature type="domain" description="Acetyl-CoA hydrolase/transferase C-terminal" evidence="4">
    <location>
        <begin position="202"/>
        <end position="357"/>
    </location>
</feature>